<evidence type="ECO:0000256" key="9">
    <source>
        <dbReference type="ARBA" id="ARBA00023235"/>
    </source>
</evidence>
<evidence type="ECO:0000256" key="3">
    <source>
        <dbReference type="ARBA" id="ARBA00001941"/>
    </source>
</evidence>
<feature type="binding site" evidence="10">
    <location>
        <position position="70"/>
    </location>
    <ligand>
        <name>a divalent metal cation</name>
        <dbReference type="ChEBI" id="CHEBI:60240"/>
    </ligand>
</feature>
<feature type="binding site" evidence="10">
    <location>
        <begin position="146"/>
        <end position="149"/>
    </location>
    <ligand>
        <name>substrate</name>
    </ligand>
</feature>
<evidence type="ECO:0000313" key="13">
    <source>
        <dbReference type="Proteomes" id="UP001198571"/>
    </source>
</evidence>
<feature type="binding site" evidence="10">
    <location>
        <position position="177"/>
    </location>
    <ligand>
        <name>a divalent metal cation</name>
        <dbReference type="ChEBI" id="CHEBI:60240"/>
    </ligand>
</feature>
<comment type="caution">
    <text evidence="12">The sequence shown here is derived from an EMBL/GenBank/DDBJ whole genome shotgun (WGS) entry which is preliminary data.</text>
</comment>
<keyword evidence="10 11" id="KW-0119">Carbohydrate metabolism</keyword>
<dbReference type="Gene3D" id="3.20.20.70">
    <property type="entry name" value="Aldolase class I"/>
    <property type="match status" value="1"/>
</dbReference>
<organism evidence="12 13">
    <name type="scientific">Pseudogemmobacter faecipullorum</name>
    <dbReference type="NCBI Taxonomy" id="2755041"/>
    <lineage>
        <taxon>Bacteria</taxon>
        <taxon>Pseudomonadati</taxon>
        <taxon>Pseudomonadota</taxon>
        <taxon>Alphaproteobacteria</taxon>
        <taxon>Rhodobacterales</taxon>
        <taxon>Paracoccaceae</taxon>
        <taxon>Pseudogemmobacter</taxon>
    </lineage>
</organism>
<proteinExistence type="inferred from homology"/>
<dbReference type="SUPFAM" id="SSF51366">
    <property type="entry name" value="Ribulose-phoshate binding barrel"/>
    <property type="match status" value="1"/>
</dbReference>
<comment type="cofactor">
    <cofactor evidence="10">
        <name>a divalent metal cation</name>
        <dbReference type="ChEBI" id="CHEBI:60240"/>
    </cofactor>
    <text evidence="10">Binds 1 divalent metal cation per subunit.</text>
</comment>
<feature type="binding site" evidence="10">
    <location>
        <position position="12"/>
    </location>
    <ligand>
        <name>substrate</name>
    </ligand>
</feature>
<dbReference type="HAMAP" id="MF_02227">
    <property type="entry name" value="RPE"/>
    <property type="match status" value="1"/>
</dbReference>
<dbReference type="Proteomes" id="UP001198571">
    <property type="component" value="Unassembled WGS sequence"/>
</dbReference>
<keyword evidence="13" id="KW-1185">Reference proteome</keyword>
<protein>
    <recommendedName>
        <fullName evidence="7 10">Ribulose-phosphate 3-epimerase</fullName>
        <ecNumber evidence="7 10">5.1.3.1</ecNumber>
    </recommendedName>
</protein>
<feature type="binding site" evidence="10">
    <location>
        <begin position="177"/>
        <end position="179"/>
    </location>
    <ligand>
        <name>substrate</name>
    </ligand>
</feature>
<sequence>MTFSRAIKIAPSILSADFASFGAECQAICDQGADWVHVDVMDGHFVPNITFGPQTCAAIRPHIKGVMDVHLMIAPVDGYLEAFARSGADFISVHLEAGAHMHRSLQTIRSLGAKAGICINPATGIEQIEYLLDQVDLINVMTVNPGFGGQKFIMSQLDKIRKLRALIGERPIHIEIDGGVTTETAPLCAAAGADVLVAGSAVFSGGSVSNPAPYGKNISALRAAAEAARVK</sequence>
<keyword evidence="8 10" id="KW-0479">Metal-binding</keyword>
<evidence type="ECO:0000313" key="12">
    <source>
        <dbReference type="EMBL" id="MCB5409606.1"/>
    </source>
</evidence>
<feature type="binding site" evidence="10">
    <location>
        <position position="37"/>
    </location>
    <ligand>
        <name>a divalent metal cation</name>
        <dbReference type="ChEBI" id="CHEBI:60240"/>
    </ligand>
</feature>
<dbReference type="PANTHER" id="PTHR11749">
    <property type="entry name" value="RIBULOSE-5-PHOSPHATE-3-EPIMERASE"/>
    <property type="match status" value="1"/>
</dbReference>
<dbReference type="NCBIfam" id="NF004076">
    <property type="entry name" value="PRK05581.1-4"/>
    <property type="match status" value="1"/>
</dbReference>
<comment type="function">
    <text evidence="10">Catalyzes the reversible epimerization of D-ribulose 5-phosphate to D-xylulose 5-phosphate.</text>
</comment>
<dbReference type="PIRSF" id="PIRSF001461">
    <property type="entry name" value="RPE"/>
    <property type="match status" value="1"/>
</dbReference>
<reference evidence="12 13" key="1">
    <citation type="submission" date="2020-07" db="EMBL/GenBank/DDBJ databases">
        <title>Pseudogemmobacter sp. nov., isolated from poultry manure in Taiwan.</title>
        <authorList>
            <person name="Lin S.-Y."/>
            <person name="Tang Y.-S."/>
            <person name="Young C.-C."/>
        </authorList>
    </citation>
    <scope>NUCLEOTIDE SEQUENCE [LARGE SCALE GENOMIC DNA]</scope>
    <source>
        <strain evidence="12 13">CC-YST710</strain>
    </source>
</reference>
<comment type="cofactor">
    <cofactor evidence="2">
        <name>Mn(2+)</name>
        <dbReference type="ChEBI" id="CHEBI:29035"/>
    </cofactor>
</comment>
<feature type="binding site" evidence="10">
    <location>
        <position position="70"/>
    </location>
    <ligand>
        <name>substrate</name>
    </ligand>
</feature>
<keyword evidence="9 10" id="KW-0413">Isomerase</keyword>
<dbReference type="PROSITE" id="PS01086">
    <property type="entry name" value="RIBUL_P_3_EPIMER_2"/>
    <property type="match status" value="1"/>
</dbReference>
<feature type="active site" description="Proton acceptor" evidence="10">
    <location>
        <position position="39"/>
    </location>
</feature>
<gene>
    <name evidence="10" type="primary">rpe</name>
    <name evidence="12" type="ORF">H0485_06265</name>
</gene>
<comment type="catalytic activity">
    <reaction evidence="1 10 11">
        <text>D-ribulose 5-phosphate = D-xylulose 5-phosphate</text>
        <dbReference type="Rhea" id="RHEA:13677"/>
        <dbReference type="ChEBI" id="CHEBI:57737"/>
        <dbReference type="ChEBI" id="CHEBI:58121"/>
        <dbReference type="EC" id="5.1.3.1"/>
    </reaction>
</comment>
<dbReference type="InterPro" id="IPR000056">
    <property type="entry name" value="Ribul_P_3_epim-like"/>
</dbReference>
<evidence type="ECO:0000256" key="8">
    <source>
        <dbReference type="ARBA" id="ARBA00022723"/>
    </source>
</evidence>
<dbReference type="GO" id="GO:0004750">
    <property type="term" value="F:D-ribulose-phosphate 3-epimerase activity"/>
    <property type="evidence" value="ECO:0007669"/>
    <property type="project" value="UniProtKB-EC"/>
</dbReference>
<dbReference type="InterPro" id="IPR013785">
    <property type="entry name" value="Aldolase_TIM"/>
</dbReference>
<dbReference type="EC" id="5.1.3.1" evidence="7 10"/>
<evidence type="ECO:0000256" key="4">
    <source>
        <dbReference type="ARBA" id="ARBA00001947"/>
    </source>
</evidence>
<evidence type="ECO:0000256" key="5">
    <source>
        <dbReference type="ARBA" id="ARBA00001954"/>
    </source>
</evidence>
<dbReference type="RefSeq" id="WP_226934511.1">
    <property type="nucleotide sequence ID" value="NZ_JACDXX010000004.1"/>
</dbReference>
<feature type="active site" description="Proton donor" evidence="10">
    <location>
        <position position="177"/>
    </location>
</feature>
<comment type="similarity">
    <text evidence="6 10 11">Belongs to the ribulose-phosphate 3-epimerase family.</text>
</comment>
<feature type="binding site" evidence="10">
    <location>
        <begin position="199"/>
        <end position="200"/>
    </location>
    <ligand>
        <name>substrate</name>
    </ligand>
</feature>
<accession>A0ABS8CJR2</accession>
<comment type="cofactor">
    <cofactor evidence="3">
        <name>Co(2+)</name>
        <dbReference type="ChEBI" id="CHEBI:48828"/>
    </cofactor>
</comment>
<evidence type="ECO:0000256" key="2">
    <source>
        <dbReference type="ARBA" id="ARBA00001936"/>
    </source>
</evidence>
<comment type="cofactor">
    <cofactor evidence="5">
        <name>Fe(2+)</name>
        <dbReference type="ChEBI" id="CHEBI:29033"/>
    </cofactor>
</comment>
<dbReference type="CDD" id="cd00429">
    <property type="entry name" value="RPE"/>
    <property type="match status" value="1"/>
</dbReference>
<evidence type="ECO:0000256" key="1">
    <source>
        <dbReference type="ARBA" id="ARBA00001782"/>
    </source>
</evidence>
<dbReference type="Pfam" id="PF00834">
    <property type="entry name" value="Ribul_P_3_epim"/>
    <property type="match status" value="1"/>
</dbReference>
<comment type="pathway">
    <text evidence="10">Carbohydrate degradation.</text>
</comment>
<dbReference type="NCBIfam" id="TIGR01163">
    <property type="entry name" value="rpe"/>
    <property type="match status" value="1"/>
</dbReference>
<name>A0ABS8CJR2_9RHOB</name>
<evidence type="ECO:0000256" key="11">
    <source>
        <dbReference type="PIRNR" id="PIRNR001461"/>
    </source>
</evidence>
<evidence type="ECO:0000256" key="10">
    <source>
        <dbReference type="HAMAP-Rule" id="MF_02227"/>
    </source>
</evidence>
<comment type="cofactor">
    <cofactor evidence="4">
        <name>Zn(2+)</name>
        <dbReference type="ChEBI" id="CHEBI:29105"/>
    </cofactor>
</comment>
<evidence type="ECO:0000256" key="7">
    <source>
        <dbReference type="ARBA" id="ARBA00013188"/>
    </source>
</evidence>
<evidence type="ECO:0000256" key="6">
    <source>
        <dbReference type="ARBA" id="ARBA00009541"/>
    </source>
</evidence>
<dbReference type="EMBL" id="JACDXX010000004">
    <property type="protein sequence ID" value="MCB5409606.1"/>
    <property type="molecule type" value="Genomic_DNA"/>
</dbReference>
<dbReference type="PROSITE" id="PS01085">
    <property type="entry name" value="RIBUL_P_3_EPIMER_1"/>
    <property type="match status" value="1"/>
</dbReference>
<feature type="binding site" evidence="10">
    <location>
        <position position="39"/>
    </location>
    <ligand>
        <name>a divalent metal cation</name>
        <dbReference type="ChEBI" id="CHEBI:60240"/>
    </ligand>
</feature>
<dbReference type="InterPro" id="IPR011060">
    <property type="entry name" value="RibuloseP-bd_barrel"/>
</dbReference>
<dbReference type="InterPro" id="IPR026019">
    <property type="entry name" value="Ribul_P_3_epim"/>
</dbReference>